<evidence type="ECO:0000313" key="4">
    <source>
        <dbReference type="EMBL" id="GIL40704.1"/>
    </source>
</evidence>
<dbReference type="CDD" id="cd00338">
    <property type="entry name" value="Ser_Recombinase"/>
    <property type="match status" value="1"/>
</dbReference>
<name>A0A8S8XDE2_9PROT</name>
<dbReference type="Pfam" id="PF07508">
    <property type="entry name" value="Recombinase"/>
    <property type="match status" value="1"/>
</dbReference>
<evidence type="ECO:0000313" key="5">
    <source>
        <dbReference type="Proteomes" id="UP000681075"/>
    </source>
</evidence>
<dbReference type="PROSITE" id="PS51736">
    <property type="entry name" value="RECOMBINASES_3"/>
    <property type="match status" value="1"/>
</dbReference>
<organism evidence="4 5">
    <name type="scientific">Roseiterribacter gracilis</name>
    <dbReference type="NCBI Taxonomy" id="2812848"/>
    <lineage>
        <taxon>Bacteria</taxon>
        <taxon>Pseudomonadati</taxon>
        <taxon>Pseudomonadota</taxon>
        <taxon>Alphaproteobacteria</taxon>
        <taxon>Rhodospirillales</taxon>
        <taxon>Roseiterribacteraceae</taxon>
        <taxon>Roseiterribacter</taxon>
    </lineage>
</organism>
<dbReference type="GO" id="GO:0000150">
    <property type="term" value="F:DNA strand exchange activity"/>
    <property type="evidence" value="ECO:0007669"/>
    <property type="project" value="InterPro"/>
</dbReference>
<dbReference type="Gene3D" id="3.40.50.1390">
    <property type="entry name" value="Resolvase, N-terminal catalytic domain"/>
    <property type="match status" value="1"/>
</dbReference>
<dbReference type="Proteomes" id="UP000681075">
    <property type="component" value="Unassembled WGS sequence"/>
</dbReference>
<keyword evidence="1" id="KW-0238">DNA-binding</keyword>
<dbReference type="Pfam" id="PF00239">
    <property type="entry name" value="Resolvase"/>
    <property type="match status" value="1"/>
</dbReference>
<dbReference type="InterPro" id="IPR050639">
    <property type="entry name" value="SSR_resolvase"/>
</dbReference>
<dbReference type="GO" id="GO:0003677">
    <property type="term" value="F:DNA binding"/>
    <property type="evidence" value="ECO:0007669"/>
    <property type="project" value="UniProtKB-KW"/>
</dbReference>
<evidence type="ECO:0000259" key="3">
    <source>
        <dbReference type="PROSITE" id="PS51736"/>
    </source>
</evidence>
<dbReference type="EMBL" id="BOPV01000001">
    <property type="protein sequence ID" value="GIL40704.1"/>
    <property type="molecule type" value="Genomic_DNA"/>
</dbReference>
<dbReference type="InterPro" id="IPR036162">
    <property type="entry name" value="Resolvase-like_N_sf"/>
</dbReference>
<dbReference type="Pfam" id="PF13408">
    <property type="entry name" value="Zn_ribbon_recom"/>
    <property type="match status" value="1"/>
</dbReference>
<comment type="caution">
    <text evidence="4">The sequence shown here is derived from an EMBL/GenBank/DDBJ whole genome shotgun (WGS) entry which is preliminary data.</text>
</comment>
<dbReference type="SMART" id="SM00857">
    <property type="entry name" value="Resolvase"/>
    <property type="match status" value="1"/>
</dbReference>
<evidence type="ECO:0000256" key="1">
    <source>
        <dbReference type="ARBA" id="ARBA00023125"/>
    </source>
</evidence>
<dbReference type="SUPFAM" id="SSF53041">
    <property type="entry name" value="Resolvase-like"/>
    <property type="match status" value="1"/>
</dbReference>
<reference evidence="4" key="1">
    <citation type="submission" date="2021-02" db="EMBL/GenBank/DDBJ databases">
        <title>Genome sequence of Rhodospirillales sp. strain TMPK1 isolated from soil.</title>
        <authorList>
            <person name="Nakai R."/>
            <person name="Kusada H."/>
            <person name="Tamaki H."/>
        </authorList>
    </citation>
    <scope>NUCLEOTIDE SEQUENCE</scope>
    <source>
        <strain evidence="4">TMPK1</strain>
    </source>
</reference>
<dbReference type="PANTHER" id="PTHR30461">
    <property type="entry name" value="DNA-INVERTASE FROM LAMBDOID PROPHAGE"/>
    <property type="match status" value="1"/>
</dbReference>
<evidence type="ECO:0000256" key="2">
    <source>
        <dbReference type="ARBA" id="ARBA00023172"/>
    </source>
</evidence>
<keyword evidence="5" id="KW-1185">Reference proteome</keyword>
<dbReference type="InterPro" id="IPR006119">
    <property type="entry name" value="Resolv_N"/>
</dbReference>
<dbReference type="AlphaFoldDB" id="A0A8S8XDE2"/>
<sequence>MTHTPRHRVAPCKVYADTLGMTEKPLAISYIRFSSSAQAAGDSERRQLALAERWCQENGYRLDETLKDLGRSAFRGDNVKEGALGRFLAAITQGTVRPGSILLIESLDRLSRMPPYDAVAVIQQIVNHGVEIITLFDRVRYSVDLLRKDSSLLQRLIGKLERGHDESKVKSDRLAETWDGKRATISLKPMTSISPAWIEFDRTVGEFRLIPTAAAVVERIYAMSIGGIGPRKIARVFNQEGVPPIARKQGWGETYVKKILGNRQVVGFFQPHKKVNGVRVPVGEEVADYYPPVIDLVTFINEADARASRRNKPGQKGERFSNLFRGLGVCASCGSPIYRQNKGRSSPGTGDLAYAVCSNHIRGEHCDDPPRFPFDKLETYTVVLALQFIGEADHAVAMHRRASALASGRAAEKAAKRGALLHEFASRKVSPPDILKLVGDLAEEEAALREEATAHALAAAKAGGPRKFDVIEAWKRARELETATIDERLAFAAELNRLLTCIKVGPGEIELFRSDGKSLGVAHVTKDRLWSPPSRRSVAG</sequence>
<keyword evidence="2" id="KW-0233">DNA recombination</keyword>
<accession>A0A8S8XDE2</accession>
<feature type="domain" description="Resolvase/invertase-type recombinase catalytic" evidence="3">
    <location>
        <begin position="26"/>
        <end position="185"/>
    </location>
</feature>
<gene>
    <name evidence="4" type="ORF">TMPK1_29410</name>
</gene>
<dbReference type="PANTHER" id="PTHR30461:SF2">
    <property type="entry name" value="SERINE RECOMBINASE PINE-RELATED"/>
    <property type="match status" value="1"/>
</dbReference>
<dbReference type="InterPro" id="IPR011109">
    <property type="entry name" value="DNA_bind_recombinase_dom"/>
</dbReference>
<dbReference type="Gene3D" id="3.90.1750.20">
    <property type="entry name" value="Putative Large Serine Recombinase, Chain B, Domain 2"/>
    <property type="match status" value="1"/>
</dbReference>
<dbReference type="InterPro" id="IPR038109">
    <property type="entry name" value="DNA_bind_recomb_sf"/>
</dbReference>
<proteinExistence type="predicted"/>
<dbReference type="InterPro" id="IPR025827">
    <property type="entry name" value="Zn_ribbon_recom_dom"/>
</dbReference>
<protein>
    <recommendedName>
        <fullName evidence="3">Resolvase/invertase-type recombinase catalytic domain-containing protein</fullName>
    </recommendedName>
</protein>